<name>A0ABR1PXF6_9PEZI</name>
<organism evidence="1 2">
    <name type="scientific">Apiospora aurea</name>
    <dbReference type="NCBI Taxonomy" id="335848"/>
    <lineage>
        <taxon>Eukaryota</taxon>
        <taxon>Fungi</taxon>
        <taxon>Dikarya</taxon>
        <taxon>Ascomycota</taxon>
        <taxon>Pezizomycotina</taxon>
        <taxon>Sordariomycetes</taxon>
        <taxon>Xylariomycetidae</taxon>
        <taxon>Amphisphaeriales</taxon>
        <taxon>Apiosporaceae</taxon>
        <taxon>Apiospora</taxon>
    </lineage>
</organism>
<evidence type="ECO:0008006" key="3">
    <source>
        <dbReference type="Google" id="ProtNLM"/>
    </source>
</evidence>
<proteinExistence type="predicted"/>
<accession>A0ABR1PXF6</accession>
<dbReference type="RefSeq" id="XP_066694340.1">
    <property type="nucleotide sequence ID" value="XM_066850197.1"/>
</dbReference>
<reference evidence="1 2" key="1">
    <citation type="submission" date="2023-01" db="EMBL/GenBank/DDBJ databases">
        <title>Analysis of 21 Apiospora genomes using comparative genomics revels a genus with tremendous synthesis potential of carbohydrate active enzymes and secondary metabolites.</title>
        <authorList>
            <person name="Sorensen T."/>
        </authorList>
    </citation>
    <scope>NUCLEOTIDE SEQUENCE [LARGE SCALE GENOMIC DNA]</scope>
    <source>
        <strain evidence="1 2">CBS 24483</strain>
    </source>
</reference>
<evidence type="ECO:0000313" key="2">
    <source>
        <dbReference type="Proteomes" id="UP001391051"/>
    </source>
</evidence>
<protein>
    <recommendedName>
        <fullName evidence="3">F-box domain-containing protein</fullName>
    </recommendedName>
</protein>
<comment type="caution">
    <text evidence="1">The sequence shown here is derived from an EMBL/GenBank/DDBJ whole genome shotgun (WGS) entry which is preliminary data.</text>
</comment>
<keyword evidence="2" id="KW-1185">Reference proteome</keyword>
<evidence type="ECO:0000313" key="1">
    <source>
        <dbReference type="EMBL" id="KAK7941588.1"/>
    </source>
</evidence>
<dbReference type="GeneID" id="92083259"/>
<sequence>MWCTICGAGVQLPPKHGKEDWWLAQAVMLSDPAEEFETLEQHYHAGKKPAVPELDFAGDGQEIQRDEVTVALSDECILKKDGRRVRPKRGIGLDESGERHPDSTAYGIVVHEACLDIVDRAMRKSWRHLHARSMRTLWKVLRMRLDAFDNKWTWISGPRNDIDLEVPDLGQGFYYTFEQRSWELVIDRRQLASRLRAREIRNMWLSEDPRATPDLKDMLLASYKPVKPRPANAEADRFRNLFLGLPSELRHLILMHLSSYDGLHLSWTGLLPQEIWRDMLLGKEFLPFLHDMDEAALSRFAQEQEETGRGQGTDEPEMGIDWESLVRRLSRGAWAAKEHDGPPPGCADWAPRTGYYYCDLPASTGLRNRRRIWQLAEEMFVGDLVPSKASGASVPRYWDEYGERVYPVVRMSE</sequence>
<dbReference type="Proteomes" id="UP001391051">
    <property type="component" value="Unassembled WGS sequence"/>
</dbReference>
<dbReference type="EMBL" id="JAQQWE010000009">
    <property type="protein sequence ID" value="KAK7941588.1"/>
    <property type="molecule type" value="Genomic_DNA"/>
</dbReference>
<gene>
    <name evidence="1" type="ORF">PG986_013975</name>
</gene>